<reference evidence="2 3" key="1">
    <citation type="submission" date="2014-11" db="EMBL/GenBank/DDBJ databases">
        <authorList>
            <person name="Zhu J."/>
            <person name="Qi W."/>
            <person name="Song R."/>
        </authorList>
    </citation>
    <scope>NUCLEOTIDE SEQUENCE [LARGE SCALE GENOMIC DNA]</scope>
</reference>
<dbReference type="GO" id="GO:0051260">
    <property type="term" value="P:protein homooligomerization"/>
    <property type="evidence" value="ECO:0007669"/>
    <property type="project" value="InterPro"/>
</dbReference>
<dbReference type="CDD" id="cd18316">
    <property type="entry name" value="BTB_POZ_KCTD-like"/>
    <property type="match status" value="1"/>
</dbReference>
<dbReference type="PhylomeDB" id="A0A0G4FP29"/>
<dbReference type="OrthoDB" id="9989223at2759"/>
<dbReference type="InterPro" id="IPR000210">
    <property type="entry name" value="BTB/POZ_dom"/>
</dbReference>
<dbReference type="SUPFAM" id="SSF54695">
    <property type="entry name" value="POZ domain"/>
    <property type="match status" value="1"/>
</dbReference>
<dbReference type="GO" id="GO:0031463">
    <property type="term" value="C:Cul3-RING ubiquitin ligase complex"/>
    <property type="evidence" value="ECO:0007669"/>
    <property type="project" value="TreeGrafter"/>
</dbReference>
<dbReference type="EMBL" id="CDMY01000475">
    <property type="protein sequence ID" value="CEM15987.1"/>
    <property type="molecule type" value="Genomic_DNA"/>
</dbReference>
<feature type="domain" description="BTB" evidence="1">
    <location>
        <begin position="19"/>
        <end position="123"/>
    </location>
</feature>
<dbReference type="PANTHER" id="PTHR14958">
    <property type="entry name" value="POTASSIUM CHANNEL TETRAMERISATION DOMAIN CONTAINING PROTEIN"/>
    <property type="match status" value="1"/>
</dbReference>
<evidence type="ECO:0000313" key="3">
    <source>
        <dbReference type="Proteomes" id="UP000041254"/>
    </source>
</evidence>
<evidence type="ECO:0000259" key="1">
    <source>
        <dbReference type="SMART" id="SM00225"/>
    </source>
</evidence>
<dbReference type="STRING" id="1169540.A0A0G4FP29"/>
<organism evidence="2 3">
    <name type="scientific">Vitrella brassicaformis (strain CCMP3155)</name>
    <dbReference type="NCBI Taxonomy" id="1169540"/>
    <lineage>
        <taxon>Eukaryota</taxon>
        <taxon>Sar</taxon>
        <taxon>Alveolata</taxon>
        <taxon>Colpodellida</taxon>
        <taxon>Vitrellaceae</taxon>
        <taxon>Vitrella</taxon>
    </lineage>
</organism>
<dbReference type="PANTHER" id="PTHR14958:SF29">
    <property type="entry name" value="INSOMNIAC, ISOFORM B"/>
    <property type="match status" value="1"/>
</dbReference>
<protein>
    <recommendedName>
        <fullName evidence="1">BTB domain-containing protein</fullName>
    </recommendedName>
</protein>
<dbReference type="VEuPathDB" id="CryptoDB:Vbra_9382"/>
<accession>A0A0G4FP29</accession>
<keyword evidence="3" id="KW-1185">Reference proteome</keyword>
<name>A0A0G4FP29_VITBC</name>
<dbReference type="InterPro" id="IPR011333">
    <property type="entry name" value="SKP1/BTB/POZ_sf"/>
</dbReference>
<gene>
    <name evidence="2" type="ORF">Vbra_9382</name>
</gene>
<dbReference type="InterPro" id="IPR003131">
    <property type="entry name" value="T1-type_BTB"/>
</dbReference>
<evidence type="ECO:0000313" key="2">
    <source>
        <dbReference type="EMBL" id="CEM15987.1"/>
    </source>
</evidence>
<dbReference type="Pfam" id="PF02214">
    <property type="entry name" value="BTB_2"/>
    <property type="match status" value="1"/>
</dbReference>
<dbReference type="Proteomes" id="UP000041254">
    <property type="component" value="Unassembled WGS sequence"/>
</dbReference>
<dbReference type="SMART" id="SM00225">
    <property type="entry name" value="BTB"/>
    <property type="match status" value="1"/>
</dbReference>
<sequence>MALFSLLAYQAVHPTTMTSFVRLNVGGREFSVAKSTLSRHPDTLLGQLVTNESTAEYQQIQQGQPVFIDADPSLFPCVVDYYRHGTPILIDSSVDKRKLMREMRFFGINVSQSDMEMSEEDQALQKDGVARRMANKIAYAILGRVPRPTPPNSTYVRSLQDHVVAACEWVGPDADWLKVVSSKDDVHLIKHSILIGMVSEELDKMIAPKYRSNVIFHWEPKMHDHFYMEVKFLTNEV</sequence>
<dbReference type="InParanoid" id="A0A0G4FP29"/>
<proteinExistence type="predicted"/>
<dbReference type="GO" id="GO:0043161">
    <property type="term" value="P:proteasome-mediated ubiquitin-dependent protein catabolic process"/>
    <property type="evidence" value="ECO:0007669"/>
    <property type="project" value="TreeGrafter"/>
</dbReference>
<dbReference type="GO" id="GO:0097602">
    <property type="term" value="F:cullin family protein binding"/>
    <property type="evidence" value="ECO:0007669"/>
    <property type="project" value="TreeGrafter"/>
</dbReference>
<dbReference type="AlphaFoldDB" id="A0A0G4FP29"/>
<dbReference type="Gene3D" id="3.30.710.10">
    <property type="entry name" value="Potassium Channel Kv1.1, Chain A"/>
    <property type="match status" value="1"/>
</dbReference>
<dbReference type="GO" id="GO:0005737">
    <property type="term" value="C:cytoplasm"/>
    <property type="evidence" value="ECO:0007669"/>
    <property type="project" value="TreeGrafter"/>
</dbReference>